<dbReference type="InterPro" id="IPR050250">
    <property type="entry name" value="Macrolide_Exporter_MacB"/>
</dbReference>
<feature type="transmembrane region" description="Helical" evidence="6">
    <location>
        <begin position="754"/>
        <end position="776"/>
    </location>
</feature>
<keyword evidence="3 6" id="KW-0812">Transmembrane</keyword>
<feature type="domain" description="MacB-like periplasmic core" evidence="8">
    <location>
        <begin position="21"/>
        <end position="244"/>
    </location>
</feature>
<evidence type="ECO:0000313" key="9">
    <source>
        <dbReference type="EMBL" id="MBS0027778.1"/>
    </source>
</evidence>
<keyword evidence="10" id="KW-1185">Reference proteome</keyword>
<evidence type="ECO:0000256" key="1">
    <source>
        <dbReference type="ARBA" id="ARBA00004651"/>
    </source>
</evidence>
<evidence type="ECO:0000256" key="4">
    <source>
        <dbReference type="ARBA" id="ARBA00022989"/>
    </source>
</evidence>
<accession>A0ABS5IY53</accession>
<evidence type="ECO:0000256" key="5">
    <source>
        <dbReference type="ARBA" id="ARBA00023136"/>
    </source>
</evidence>
<proteinExistence type="predicted"/>
<evidence type="ECO:0000256" key="2">
    <source>
        <dbReference type="ARBA" id="ARBA00022475"/>
    </source>
</evidence>
<feature type="transmembrane region" description="Helical" evidence="6">
    <location>
        <begin position="378"/>
        <end position="401"/>
    </location>
</feature>
<feature type="transmembrane region" description="Helical" evidence="6">
    <location>
        <begin position="422"/>
        <end position="446"/>
    </location>
</feature>
<feature type="domain" description="ABC3 transporter permease C-terminal" evidence="7">
    <location>
        <begin position="673"/>
        <end position="786"/>
    </location>
</feature>
<keyword evidence="2" id="KW-1003">Cell membrane</keyword>
<feature type="transmembrane region" description="Helical" evidence="6">
    <location>
        <begin position="706"/>
        <end position="734"/>
    </location>
</feature>
<reference evidence="9 10" key="1">
    <citation type="submission" date="2021-04" db="EMBL/GenBank/DDBJ databases">
        <title>Chitinophaga sp. nov., isolated from the rhizosphere soil.</title>
        <authorList>
            <person name="He S."/>
        </authorList>
    </citation>
    <scope>NUCLEOTIDE SEQUENCE [LARGE SCALE GENOMIC DNA]</scope>
    <source>
        <strain evidence="9 10">2R12</strain>
    </source>
</reference>
<evidence type="ECO:0000256" key="6">
    <source>
        <dbReference type="SAM" id="Phobius"/>
    </source>
</evidence>
<dbReference type="InterPro" id="IPR025857">
    <property type="entry name" value="MacB_PCD"/>
</dbReference>
<comment type="subcellular location">
    <subcellularLocation>
        <location evidence="1">Cell membrane</location>
        <topology evidence="1">Multi-pass membrane protein</topology>
    </subcellularLocation>
</comment>
<evidence type="ECO:0000313" key="10">
    <source>
        <dbReference type="Proteomes" id="UP000676386"/>
    </source>
</evidence>
<feature type="domain" description="ABC3 transporter permease C-terminal" evidence="7">
    <location>
        <begin position="290"/>
        <end position="401"/>
    </location>
</feature>
<feature type="domain" description="MacB-like periplasmic core" evidence="8">
    <location>
        <begin position="428"/>
        <end position="637"/>
    </location>
</feature>
<feature type="transmembrane region" description="Helical" evidence="6">
    <location>
        <begin position="284"/>
        <end position="306"/>
    </location>
</feature>
<dbReference type="Proteomes" id="UP000676386">
    <property type="component" value="Unassembled WGS sequence"/>
</dbReference>
<feature type="transmembrane region" description="Helical" evidence="6">
    <location>
        <begin position="331"/>
        <end position="358"/>
    </location>
</feature>
<name>A0ABS5IY53_9BACT</name>
<protein>
    <submittedName>
        <fullName evidence="9">ABC transporter permease</fullName>
    </submittedName>
</protein>
<evidence type="ECO:0000256" key="3">
    <source>
        <dbReference type="ARBA" id="ARBA00022692"/>
    </source>
</evidence>
<feature type="transmembrane region" description="Helical" evidence="6">
    <location>
        <begin position="20"/>
        <end position="41"/>
    </location>
</feature>
<dbReference type="PANTHER" id="PTHR30572">
    <property type="entry name" value="MEMBRANE COMPONENT OF TRANSPORTER-RELATED"/>
    <property type="match status" value="1"/>
</dbReference>
<keyword evidence="5 6" id="KW-0472">Membrane</keyword>
<dbReference type="Pfam" id="PF12704">
    <property type="entry name" value="MacB_PCD"/>
    <property type="match status" value="2"/>
</dbReference>
<comment type="caution">
    <text evidence="9">The sequence shown here is derived from an EMBL/GenBank/DDBJ whole genome shotgun (WGS) entry which is preliminary data.</text>
</comment>
<dbReference type="Pfam" id="PF02687">
    <property type="entry name" value="FtsX"/>
    <property type="match status" value="2"/>
</dbReference>
<gene>
    <name evidence="9" type="ORF">KE626_10705</name>
</gene>
<dbReference type="PANTHER" id="PTHR30572:SF18">
    <property type="entry name" value="ABC-TYPE MACROLIDE FAMILY EXPORT SYSTEM PERMEASE COMPONENT 2"/>
    <property type="match status" value="1"/>
</dbReference>
<sequence length="793" mass="88256">MISNYFRITWRNLSRNKGFAVINILGLAIGMAVVILIGLWITDETSYNKSLKNYDRIVQVMHNWNNAAYHKISTETVMPIPAALELRSKYAAHFKHVALNRNSGPHVLAYGDKKINQDGLYGEPELMDILSPDIVSGTLHGLNDPSSVMLSRSVAQALFGAADPINKVLRIDNKNSVKVTGVFEDFPGNTNFSNVKFVLPWSYLIADQAWIKNSYDAWNNNSFFIYAELADHAILATVAGAVRDLLKGKPDRHDDPEIVLQPMSKWHLYGEFTNGKNTGGAIRYVWIFGTIGLFVLLLACINFMNLNTARSQKRAREVGIRKAIGSEKHQLIFQFLGEAMIIAGMALLLAMALAAFSLPWFNALAEKEIRFPWNSGTLWAEVISLTLLTGLLAGSYPAFYLSSFNTLKVLKGTFKTGRTPVFSRKALVVLQFTVSVVLIIGTIIIFKQIQHARNRPLGYDRNGLINIAMTTPELQQHYDALRNDLINSGGALNMAEASNPATELYAHLTGYDWPGKPADLRPTFATSWVSHDFGKTVDWRFTAGRDFSRAFATDTFGMILNESAVAFMGLEHPVGSTIKFDDNNYQVIGVIKNVIMESPFAHPAPAIFMMDYGNLSQITVRINPLIGTPEALAKIETVLKKYAPTAPFKFSFADLEYARKFSSEDRISKLSAFFALFAIFISCLGIFGLATFTAEQRVKEIGIRKVLGASVVSVWALLTKEFLLLTAISFSVAMPVAWYFMHNWLQQYDYRIGLSVWIFVITALVTLVVTLGTVSFQAIRAALINPVNSLRAE</sequence>
<evidence type="ECO:0000259" key="7">
    <source>
        <dbReference type="Pfam" id="PF02687"/>
    </source>
</evidence>
<dbReference type="EMBL" id="JAGTXB010000004">
    <property type="protein sequence ID" value="MBS0027778.1"/>
    <property type="molecule type" value="Genomic_DNA"/>
</dbReference>
<feature type="transmembrane region" description="Helical" evidence="6">
    <location>
        <begin position="670"/>
        <end position="694"/>
    </location>
</feature>
<keyword evidence="4 6" id="KW-1133">Transmembrane helix</keyword>
<dbReference type="InterPro" id="IPR003838">
    <property type="entry name" value="ABC3_permease_C"/>
</dbReference>
<evidence type="ECO:0000259" key="8">
    <source>
        <dbReference type="Pfam" id="PF12704"/>
    </source>
</evidence>
<dbReference type="RefSeq" id="WP_211972892.1">
    <property type="nucleotide sequence ID" value="NZ_CBFHAM010000019.1"/>
</dbReference>
<organism evidence="9 10">
    <name type="scientific">Chitinophaga hostae</name>
    <dbReference type="NCBI Taxonomy" id="2831022"/>
    <lineage>
        <taxon>Bacteria</taxon>
        <taxon>Pseudomonadati</taxon>
        <taxon>Bacteroidota</taxon>
        <taxon>Chitinophagia</taxon>
        <taxon>Chitinophagales</taxon>
        <taxon>Chitinophagaceae</taxon>
        <taxon>Chitinophaga</taxon>
    </lineage>
</organism>